<keyword evidence="6" id="KW-1185">Reference proteome</keyword>
<dbReference type="SMART" id="SM00719">
    <property type="entry name" value="Plus3"/>
    <property type="match status" value="1"/>
</dbReference>
<feature type="domain" description="CCHC-type" evidence="3">
    <location>
        <begin position="532"/>
        <end position="545"/>
    </location>
</feature>
<dbReference type="SUPFAM" id="SSF57756">
    <property type="entry name" value="Retrovirus zinc finger-like domains"/>
    <property type="match status" value="1"/>
</dbReference>
<dbReference type="InterPro" id="IPR036128">
    <property type="entry name" value="Plus3-like_sf"/>
</dbReference>
<dbReference type="GO" id="GO:0003677">
    <property type="term" value="F:DNA binding"/>
    <property type="evidence" value="ECO:0007669"/>
    <property type="project" value="InterPro"/>
</dbReference>
<keyword evidence="1" id="KW-0863">Zinc-finger</keyword>
<comment type="caution">
    <text evidence="5">The sequence shown here is derived from an EMBL/GenBank/DDBJ whole genome shotgun (WGS) entry which is preliminary data.</text>
</comment>
<dbReference type="Gene3D" id="3.90.70.200">
    <property type="entry name" value="Plus-3 domain"/>
    <property type="match status" value="1"/>
</dbReference>
<evidence type="ECO:0000313" key="6">
    <source>
        <dbReference type="Proteomes" id="UP000823749"/>
    </source>
</evidence>
<dbReference type="GO" id="GO:0008270">
    <property type="term" value="F:zinc ion binding"/>
    <property type="evidence" value="ECO:0007669"/>
    <property type="project" value="UniProtKB-KW"/>
</dbReference>
<dbReference type="EMBL" id="JACTNZ010000004">
    <property type="protein sequence ID" value="KAG5554498.1"/>
    <property type="molecule type" value="Genomic_DNA"/>
</dbReference>
<evidence type="ECO:0000259" key="4">
    <source>
        <dbReference type="PROSITE" id="PS51360"/>
    </source>
</evidence>
<dbReference type="SUPFAM" id="SSF159042">
    <property type="entry name" value="Plus3-like"/>
    <property type="match status" value="1"/>
</dbReference>
<reference evidence="5" key="1">
    <citation type="submission" date="2020-08" db="EMBL/GenBank/DDBJ databases">
        <title>Plant Genome Project.</title>
        <authorList>
            <person name="Zhang R.-G."/>
        </authorList>
    </citation>
    <scope>NUCLEOTIDE SEQUENCE</scope>
    <source>
        <strain evidence="5">WSP0</strain>
        <tissue evidence="5">Leaf</tissue>
    </source>
</reference>
<dbReference type="InterPro" id="IPR001878">
    <property type="entry name" value="Znf_CCHC"/>
</dbReference>
<keyword evidence="1" id="KW-0862">Zinc</keyword>
<feature type="compositionally biased region" description="Polar residues" evidence="2">
    <location>
        <begin position="294"/>
        <end position="316"/>
    </location>
</feature>
<feature type="domain" description="Plus3" evidence="4">
    <location>
        <begin position="649"/>
        <end position="778"/>
    </location>
</feature>
<evidence type="ECO:0008006" key="7">
    <source>
        <dbReference type="Google" id="ProtNLM"/>
    </source>
</evidence>
<dbReference type="PROSITE" id="PS50158">
    <property type="entry name" value="ZF_CCHC"/>
    <property type="match status" value="1"/>
</dbReference>
<keyword evidence="1" id="KW-0479">Metal-binding</keyword>
<feature type="region of interest" description="Disordered" evidence="2">
    <location>
        <begin position="289"/>
        <end position="328"/>
    </location>
</feature>
<name>A0AAV6KPF0_9ERIC</name>
<dbReference type="SMART" id="SM00343">
    <property type="entry name" value="ZnF_C2HC"/>
    <property type="match status" value="2"/>
</dbReference>
<evidence type="ECO:0000256" key="1">
    <source>
        <dbReference type="PROSITE-ProRule" id="PRU00047"/>
    </source>
</evidence>
<dbReference type="PROSITE" id="PS51360">
    <property type="entry name" value="PLUS3"/>
    <property type="match status" value="1"/>
</dbReference>
<dbReference type="Proteomes" id="UP000823749">
    <property type="component" value="Chromosome 4"/>
</dbReference>
<organism evidence="5 6">
    <name type="scientific">Rhododendron griersonianum</name>
    <dbReference type="NCBI Taxonomy" id="479676"/>
    <lineage>
        <taxon>Eukaryota</taxon>
        <taxon>Viridiplantae</taxon>
        <taxon>Streptophyta</taxon>
        <taxon>Embryophyta</taxon>
        <taxon>Tracheophyta</taxon>
        <taxon>Spermatophyta</taxon>
        <taxon>Magnoliopsida</taxon>
        <taxon>eudicotyledons</taxon>
        <taxon>Gunneridae</taxon>
        <taxon>Pentapetalae</taxon>
        <taxon>asterids</taxon>
        <taxon>Ericales</taxon>
        <taxon>Ericaceae</taxon>
        <taxon>Ericoideae</taxon>
        <taxon>Rhodoreae</taxon>
        <taxon>Rhododendron</taxon>
    </lineage>
</organism>
<sequence>MGKRFVGSPLTMLLFNGRNRHCLAMACSEVGNQISGNINREFMPMFSTLLDPSKMGALPRRELKSALPRWELDGSWLPTNMGAYWVVKATILLFLRELCHCGNKNMKIITQEVLQIENILLPISASAPSHPLPLPLLLPLHATKDEILISHILNILCPEDSLLIELHFQLMMNVENDDVEPVTDLQLSLAQFHQCNPTRLSDSGAGITSGGTSPSHGYNEGNDFLKNMHKCSVYRVPLLLKACLATFPVSEVKIKFINTYLNLTFAHELVEHNGGAYFRYLETWPMGHELKDGTGQTEPLSSSEQNAEGLNKTNPEASPLAHRNNDPKSTNVGFQSIFQSICCSNTKEQQETKMSNSTNTLSANIVADPETCRTSSCSDQNRASFNLVSNSVKESDENVDSNAPAEAKVIKPLRSFWITRFSPKTPPPVLHSNSCDRNVNAALECSVDYARKLIPSKELQKYAPDAEASFGFKRVSGNNSQKTTFKSNPRLSSPKLKNSEAMASVFARRLDALKHIVPPDVENNTILKVETCFYCGRSGHILRDCLEITEIERENLMRNQCLYDGAEESPCFCIRCFQLDHWAISCPVASATSRSHSRVPDARANCDVENHGPDIGKHVGSSSVDNELKEKLITPLCKLVKRKFSDMPKGVFNAIRNLRLSRTDVLKWMNSHTSSLHLDGFFLRLRLGKWEEHIGGTGYHVACITGEQREKSPQGSKKPISVNIGGIRCLVETQYISNQDFLEDELMAWWCATQKSGGKVPSEDHLRSKLQERKMLGI</sequence>
<dbReference type="PANTHER" id="PTHR38940">
    <property type="entry name" value="PLUS3 DOMAIN-CONTAINING PROTEIN"/>
    <property type="match status" value="1"/>
</dbReference>
<dbReference type="AlphaFoldDB" id="A0AAV6KPF0"/>
<evidence type="ECO:0000256" key="2">
    <source>
        <dbReference type="SAM" id="MobiDB-lite"/>
    </source>
</evidence>
<dbReference type="Pfam" id="PF03126">
    <property type="entry name" value="Plus-3"/>
    <property type="match status" value="1"/>
</dbReference>
<dbReference type="Gene3D" id="4.10.60.10">
    <property type="entry name" value="Zinc finger, CCHC-type"/>
    <property type="match status" value="1"/>
</dbReference>
<gene>
    <name evidence="5" type="ORF">RHGRI_012142</name>
</gene>
<dbReference type="InterPro" id="IPR004343">
    <property type="entry name" value="Plus-3_dom"/>
</dbReference>
<dbReference type="InterPro" id="IPR036875">
    <property type="entry name" value="Znf_CCHC_sf"/>
</dbReference>
<evidence type="ECO:0000313" key="5">
    <source>
        <dbReference type="EMBL" id="KAG5554498.1"/>
    </source>
</evidence>
<accession>A0AAV6KPF0</accession>
<evidence type="ECO:0000259" key="3">
    <source>
        <dbReference type="PROSITE" id="PS50158"/>
    </source>
</evidence>
<proteinExistence type="predicted"/>
<protein>
    <recommendedName>
        <fullName evidence="7">CCHC-type domain-containing protein</fullName>
    </recommendedName>
</protein>
<dbReference type="PANTHER" id="PTHR38940:SF4">
    <property type="entry name" value="OS01G0775100 PROTEIN"/>
    <property type="match status" value="1"/>
</dbReference>